<dbReference type="AlphaFoldDB" id="A0A0D1ZIP1"/>
<proteinExistence type="inferred from homology"/>
<dbReference type="GeneID" id="27337083"/>
<dbReference type="GO" id="GO:0016705">
    <property type="term" value="F:oxidoreductase activity, acting on paired donors, with incorporation or reduction of molecular oxygen"/>
    <property type="evidence" value="ECO:0007669"/>
    <property type="project" value="InterPro"/>
</dbReference>
<dbReference type="GO" id="GO:0020037">
    <property type="term" value="F:heme binding"/>
    <property type="evidence" value="ECO:0007669"/>
    <property type="project" value="InterPro"/>
</dbReference>
<dbReference type="SUPFAM" id="SSF48264">
    <property type="entry name" value="Cytochrome P450"/>
    <property type="match status" value="1"/>
</dbReference>
<comment type="similarity">
    <text evidence="2">Belongs to the cytochrome P450 family.</text>
</comment>
<evidence type="ECO:0008006" key="8">
    <source>
        <dbReference type="Google" id="ProtNLM"/>
    </source>
</evidence>
<dbReference type="PANTHER" id="PTHR24305">
    <property type="entry name" value="CYTOCHROME P450"/>
    <property type="match status" value="1"/>
</dbReference>
<dbReference type="OrthoDB" id="10029320at2759"/>
<sequence>MFKGKIFTTIMTKFFNAAEDAGVSGSWVGTFPLIYVRDPSIFHQIFVTNADSITRVGPQRNGPFGILHRVAGDIAITADGDDWRRWRRSLLIDFYNHASLRESYEGIFDIAQRYVLRMLDGMTGPDLRKVLREYALDTVWYVAIGVDDASSSSDQLLSPLPRFLNIVGNATHLYWHALRNCLRAKPFREPDAIESKLRHDIDDVIKEFLVKHFESPSEKKLGESRRSFLQKISQESGGTKENPFTDDVLSQARQVYTFGLEGSELILFWAIYQLSQHPELVKRLRKELHGKASSSSNLTYDDICTIPFMDAVVTELLRLHPPVSTTARIVTKPIVIQTKTGEPVVLPQGTQILSSIRLLHYDTQVWGSDASQFCPDRWLGQRRNAMENHCQYLPFLTGPRGCPCSGFVLLQLKVMLAVLLFDSDIILPQCGDLETNYGAIIEPTKDVRYEVK</sequence>
<evidence type="ECO:0000313" key="6">
    <source>
        <dbReference type="EMBL" id="KIW12722.1"/>
    </source>
</evidence>
<dbReference type="RefSeq" id="XP_016232938.1">
    <property type="nucleotide sequence ID" value="XM_016384315.1"/>
</dbReference>
<dbReference type="InterPro" id="IPR050121">
    <property type="entry name" value="Cytochrome_P450_monoxygenase"/>
</dbReference>
<protein>
    <recommendedName>
        <fullName evidence="8">Cytochrome P450</fullName>
    </recommendedName>
</protein>
<evidence type="ECO:0000256" key="5">
    <source>
        <dbReference type="PIRSR" id="PIRSR602403-1"/>
    </source>
</evidence>
<dbReference type="PANTHER" id="PTHR24305:SF166">
    <property type="entry name" value="CYTOCHROME P450 12A4, MITOCHONDRIAL-RELATED"/>
    <property type="match status" value="1"/>
</dbReference>
<dbReference type="GO" id="GO:0005506">
    <property type="term" value="F:iron ion binding"/>
    <property type="evidence" value="ECO:0007669"/>
    <property type="project" value="InterPro"/>
</dbReference>
<dbReference type="Gene3D" id="1.10.630.10">
    <property type="entry name" value="Cytochrome P450"/>
    <property type="match status" value="1"/>
</dbReference>
<organism evidence="6 7">
    <name type="scientific">Exophiala spinifera</name>
    <dbReference type="NCBI Taxonomy" id="91928"/>
    <lineage>
        <taxon>Eukaryota</taxon>
        <taxon>Fungi</taxon>
        <taxon>Dikarya</taxon>
        <taxon>Ascomycota</taxon>
        <taxon>Pezizomycotina</taxon>
        <taxon>Eurotiomycetes</taxon>
        <taxon>Chaetothyriomycetidae</taxon>
        <taxon>Chaetothyriales</taxon>
        <taxon>Herpotrichiellaceae</taxon>
        <taxon>Exophiala</taxon>
    </lineage>
</organism>
<keyword evidence="4 5" id="KW-0408">Iron</keyword>
<feature type="binding site" description="axial binding residue" evidence="5">
    <location>
        <position position="402"/>
    </location>
    <ligand>
        <name>heme</name>
        <dbReference type="ChEBI" id="CHEBI:30413"/>
    </ligand>
    <ligandPart>
        <name>Fe</name>
        <dbReference type="ChEBI" id="CHEBI:18248"/>
    </ligandPart>
</feature>
<dbReference type="Pfam" id="PF00067">
    <property type="entry name" value="p450"/>
    <property type="match status" value="1"/>
</dbReference>
<name>A0A0D1ZIP1_9EURO</name>
<gene>
    <name evidence="6" type="ORF">PV08_10000</name>
</gene>
<dbReference type="GO" id="GO:0004497">
    <property type="term" value="F:monooxygenase activity"/>
    <property type="evidence" value="ECO:0007669"/>
    <property type="project" value="InterPro"/>
</dbReference>
<dbReference type="Proteomes" id="UP000053328">
    <property type="component" value="Unassembled WGS sequence"/>
</dbReference>
<dbReference type="STRING" id="91928.A0A0D1ZIP1"/>
<keyword evidence="7" id="KW-1185">Reference proteome</keyword>
<dbReference type="HOGENOM" id="CLU_605551_0_0_1"/>
<evidence type="ECO:0000256" key="1">
    <source>
        <dbReference type="ARBA" id="ARBA00001971"/>
    </source>
</evidence>
<reference evidence="6 7" key="1">
    <citation type="submission" date="2015-01" db="EMBL/GenBank/DDBJ databases">
        <title>The Genome Sequence of Exophiala spinifera CBS89968.</title>
        <authorList>
            <consortium name="The Broad Institute Genomics Platform"/>
            <person name="Cuomo C."/>
            <person name="de Hoog S."/>
            <person name="Gorbushina A."/>
            <person name="Stielow B."/>
            <person name="Teixiera M."/>
            <person name="Abouelleil A."/>
            <person name="Chapman S.B."/>
            <person name="Priest M."/>
            <person name="Young S.K."/>
            <person name="Wortman J."/>
            <person name="Nusbaum C."/>
            <person name="Birren B."/>
        </authorList>
    </citation>
    <scope>NUCLEOTIDE SEQUENCE [LARGE SCALE GENOMIC DNA]</scope>
    <source>
        <strain evidence="6 7">CBS 89968</strain>
    </source>
</reference>
<dbReference type="VEuPathDB" id="FungiDB:PV08_10000"/>
<accession>A0A0D1ZIP1</accession>
<evidence type="ECO:0000313" key="7">
    <source>
        <dbReference type="Proteomes" id="UP000053328"/>
    </source>
</evidence>
<dbReference type="PRINTS" id="PR00465">
    <property type="entry name" value="EP450IV"/>
</dbReference>
<keyword evidence="3 5" id="KW-0479">Metal-binding</keyword>
<dbReference type="InterPro" id="IPR002403">
    <property type="entry name" value="Cyt_P450_E_grp-IV"/>
</dbReference>
<comment type="cofactor">
    <cofactor evidence="1 5">
        <name>heme</name>
        <dbReference type="ChEBI" id="CHEBI:30413"/>
    </cofactor>
</comment>
<evidence type="ECO:0000256" key="2">
    <source>
        <dbReference type="ARBA" id="ARBA00010617"/>
    </source>
</evidence>
<evidence type="ECO:0000256" key="4">
    <source>
        <dbReference type="ARBA" id="ARBA00023004"/>
    </source>
</evidence>
<dbReference type="InterPro" id="IPR001128">
    <property type="entry name" value="Cyt_P450"/>
</dbReference>
<keyword evidence="5" id="KW-0349">Heme</keyword>
<evidence type="ECO:0000256" key="3">
    <source>
        <dbReference type="ARBA" id="ARBA00022723"/>
    </source>
</evidence>
<dbReference type="InterPro" id="IPR036396">
    <property type="entry name" value="Cyt_P450_sf"/>
</dbReference>
<dbReference type="EMBL" id="KN847498">
    <property type="protein sequence ID" value="KIW12722.1"/>
    <property type="molecule type" value="Genomic_DNA"/>
</dbReference>